<evidence type="ECO:0000256" key="1">
    <source>
        <dbReference type="ARBA" id="ARBA00007749"/>
    </source>
</evidence>
<gene>
    <name evidence="6" type="ORF">NF348_01520</name>
</gene>
<dbReference type="Gene3D" id="3.60.15.10">
    <property type="entry name" value="Ribonuclease Z/Hydroxyacylglutathione hydrolase-like"/>
    <property type="match status" value="1"/>
</dbReference>
<evidence type="ECO:0000313" key="7">
    <source>
        <dbReference type="Proteomes" id="UP001060275"/>
    </source>
</evidence>
<comment type="caution">
    <text evidence="6">The sequence shown here is derived from an EMBL/GenBank/DDBJ whole genome shotgun (WGS) entry which is preliminary data.</text>
</comment>
<proteinExistence type="inferred from homology"/>
<dbReference type="PANTHER" id="PTHR42978:SF3">
    <property type="entry name" value="BLR3078 PROTEIN"/>
    <property type="match status" value="1"/>
</dbReference>
<dbReference type="RefSeq" id="WP_254677721.1">
    <property type="nucleotide sequence ID" value="NZ_JAMWDU010000001.1"/>
</dbReference>
<dbReference type="SMART" id="SM00849">
    <property type="entry name" value="Lactamase_B"/>
    <property type="match status" value="1"/>
</dbReference>
<keyword evidence="4" id="KW-0862">Zinc</keyword>
<dbReference type="EMBL" id="JAMWDU010000001">
    <property type="protein sequence ID" value="MCP8885775.1"/>
    <property type="molecule type" value="Genomic_DNA"/>
</dbReference>
<evidence type="ECO:0000259" key="5">
    <source>
        <dbReference type="SMART" id="SM00849"/>
    </source>
</evidence>
<name>A0A9Q4FRF3_9HYPH</name>
<evidence type="ECO:0000256" key="2">
    <source>
        <dbReference type="ARBA" id="ARBA00022723"/>
    </source>
</evidence>
<keyword evidence="7" id="KW-1185">Reference proteome</keyword>
<keyword evidence="2" id="KW-0479">Metal-binding</keyword>
<dbReference type="InterPro" id="IPR051013">
    <property type="entry name" value="MBL_superfamily_lactonases"/>
</dbReference>
<dbReference type="InterPro" id="IPR001279">
    <property type="entry name" value="Metallo-B-lactamas"/>
</dbReference>
<evidence type="ECO:0000256" key="3">
    <source>
        <dbReference type="ARBA" id="ARBA00022801"/>
    </source>
</evidence>
<protein>
    <submittedName>
        <fullName evidence="6">MBL fold metallo-hydrolase</fullName>
    </submittedName>
</protein>
<sequence length="277" mass="30745">MRIHHLDCGSHHPLGGRLYDDASTGLYAHICTHCMLIELADSLVLVDTGYGLQDVRRGGRRRLSHLWPLVLNPALLEAQTAIRQVEALGYSANDVRHIVLTHLDFDHAGGLEDFPAAVVHLLAVEKAAAEMRHQGLVGRQRYRPRQWDSVREWRTYSPLGERWYGFDAVRQLEGLPPDLLLVPLSGHTRGHAGVAVATAAGWLLDAGDAYLHRSELTADQRMPPGLAVYERIMMADPPAARANLARLKELHQGHAPQVQIFCSHDTSELLQLQASTT</sequence>
<dbReference type="Proteomes" id="UP001060275">
    <property type="component" value="Unassembled WGS sequence"/>
</dbReference>
<evidence type="ECO:0000256" key="4">
    <source>
        <dbReference type="ARBA" id="ARBA00022833"/>
    </source>
</evidence>
<evidence type="ECO:0000313" key="6">
    <source>
        <dbReference type="EMBL" id="MCP8885775.1"/>
    </source>
</evidence>
<dbReference type="AlphaFoldDB" id="A0A9Q4FRF3"/>
<dbReference type="CDD" id="cd07742">
    <property type="entry name" value="metallo-hydrolase-like_MBL-fold"/>
    <property type="match status" value="1"/>
</dbReference>
<reference evidence="6" key="1">
    <citation type="submission" date="2022-06" db="EMBL/GenBank/DDBJ databases">
        <title>Devosia sp. XJ19-45 genome assembly.</title>
        <authorList>
            <person name="Li B."/>
            <person name="Cai M."/>
            <person name="Nie G."/>
            <person name="Li W."/>
        </authorList>
    </citation>
    <scope>NUCLEOTIDE SEQUENCE</scope>
    <source>
        <strain evidence="6">XJ19-45</strain>
    </source>
</reference>
<comment type="similarity">
    <text evidence="1">Belongs to the metallo-beta-lactamase superfamily.</text>
</comment>
<dbReference type="SUPFAM" id="SSF56281">
    <property type="entry name" value="Metallo-hydrolase/oxidoreductase"/>
    <property type="match status" value="1"/>
</dbReference>
<dbReference type="GO" id="GO:0016787">
    <property type="term" value="F:hydrolase activity"/>
    <property type="evidence" value="ECO:0007669"/>
    <property type="project" value="UniProtKB-KW"/>
</dbReference>
<keyword evidence="3" id="KW-0378">Hydrolase</keyword>
<feature type="domain" description="Metallo-beta-lactamase" evidence="5">
    <location>
        <begin position="31"/>
        <end position="264"/>
    </location>
</feature>
<dbReference type="InterPro" id="IPR036866">
    <property type="entry name" value="RibonucZ/Hydroxyglut_hydro"/>
</dbReference>
<organism evidence="6 7">
    <name type="scientific">Devosia ureilytica</name>
    <dbReference type="NCBI Taxonomy" id="2952754"/>
    <lineage>
        <taxon>Bacteria</taxon>
        <taxon>Pseudomonadati</taxon>
        <taxon>Pseudomonadota</taxon>
        <taxon>Alphaproteobacteria</taxon>
        <taxon>Hyphomicrobiales</taxon>
        <taxon>Devosiaceae</taxon>
        <taxon>Devosia</taxon>
    </lineage>
</organism>
<dbReference type="PANTHER" id="PTHR42978">
    <property type="entry name" value="QUORUM-QUENCHING LACTONASE YTNP-RELATED-RELATED"/>
    <property type="match status" value="1"/>
</dbReference>
<dbReference type="GO" id="GO:0046872">
    <property type="term" value="F:metal ion binding"/>
    <property type="evidence" value="ECO:0007669"/>
    <property type="project" value="UniProtKB-KW"/>
</dbReference>
<dbReference type="Pfam" id="PF00753">
    <property type="entry name" value="Lactamase_B"/>
    <property type="match status" value="1"/>
</dbReference>
<accession>A0A9Q4FRF3</accession>